<keyword evidence="3" id="KW-1185">Reference proteome</keyword>
<dbReference type="SUPFAM" id="SSF48452">
    <property type="entry name" value="TPR-like"/>
    <property type="match status" value="1"/>
</dbReference>
<dbReference type="RefSeq" id="WP_110346667.1">
    <property type="nucleotide sequence ID" value="NZ_QJHL01000002.1"/>
</dbReference>
<comment type="caution">
    <text evidence="2">The sequence shown here is derived from an EMBL/GenBank/DDBJ whole genome shotgun (WGS) entry which is preliminary data.</text>
</comment>
<evidence type="ECO:0000313" key="3">
    <source>
        <dbReference type="Proteomes" id="UP000247681"/>
    </source>
</evidence>
<keyword evidence="1" id="KW-0812">Transmembrane</keyword>
<dbReference type="Gene3D" id="1.25.40.10">
    <property type="entry name" value="Tetratricopeptide repeat domain"/>
    <property type="match status" value="1"/>
</dbReference>
<keyword evidence="1" id="KW-0472">Membrane</keyword>
<name>A0A2V4C1I0_9FLAO</name>
<dbReference type="Proteomes" id="UP000247681">
    <property type="component" value="Unassembled WGS sequence"/>
</dbReference>
<keyword evidence="1" id="KW-1133">Transmembrane helix</keyword>
<gene>
    <name evidence="2" type="ORF">DMB68_10675</name>
</gene>
<feature type="transmembrane region" description="Helical" evidence="1">
    <location>
        <begin position="86"/>
        <end position="104"/>
    </location>
</feature>
<protein>
    <recommendedName>
        <fullName evidence="4">Tetratricopeptide repeat protein</fullName>
    </recommendedName>
</protein>
<reference evidence="2 3" key="1">
    <citation type="submission" date="2018-05" db="EMBL/GenBank/DDBJ databases">
        <title>Flavobacterium sp. strain IMCC34758, incomplete genome.</title>
        <authorList>
            <person name="Joung Y."/>
        </authorList>
    </citation>
    <scope>NUCLEOTIDE SEQUENCE [LARGE SCALE GENOMIC DNA]</scope>
    <source>
        <strain evidence="2 3">IMCC34758</strain>
    </source>
</reference>
<evidence type="ECO:0000313" key="2">
    <source>
        <dbReference type="EMBL" id="PXY45158.1"/>
    </source>
</evidence>
<proteinExistence type="predicted"/>
<accession>A0A2V4C1I0</accession>
<organism evidence="2 3">
    <name type="scientific">Flavobacterium hydrophilum</name>
    <dbReference type="NCBI Taxonomy" id="2211445"/>
    <lineage>
        <taxon>Bacteria</taxon>
        <taxon>Pseudomonadati</taxon>
        <taxon>Bacteroidota</taxon>
        <taxon>Flavobacteriia</taxon>
        <taxon>Flavobacteriales</taxon>
        <taxon>Flavobacteriaceae</taxon>
        <taxon>Flavobacterium</taxon>
    </lineage>
</organism>
<sequence length="241" mass="28454">MNEERYILFDQYLQGELTIEERNSFEKQVSENEEFAAEFRTFKEVLAQLDNKFGYEQEREAFKENLSAISDKHFNKERPKVVLMRPWYYAAAASVAILFGLFFFDYHQNPSFNDYNHPGQAHFTERSNTNADLIEAEKTFNNRKFKEAIPFFEAVLKNKKTAEVQYYYGVSLLQANQYKKAETVFNELKSGSAVFKDKSLWNLALIKLKQKDYNGCKHILQTISQEYEDYDEVQELLRALD</sequence>
<dbReference type="InterPro" id="IPR011990">
    <property type="entry name" value="TPR-like_helical_dom_sf"/>
</dbReference>
<dbReference type="AlphaFoldDB" id="A0A2V4C1I0"/>
<evidence type="ECO:0000256" key="1">
    <source>
        <dbReference type="SAM" id="Phobius"/>
    </source>
</evidence>
<dbReference type="OrthoDB" id="979271at2"/>
<dbReference type="EMBL" id="QJHL01000002">
    <property type="protein sequence ID" value="PXY45158.1"/>
    <property type="molecule type" value="Genomic_DNA"/>
</dbReference>
<evidence type="ECO:0008006" key="4">
    <source>
        <dbReference type="Google" id="ProtNLM"/>
    </source>
</evidence>